<feature type="domain" description="GYF" evidence="7">
    <location>
        <begin position="216"/>
        <end position="259"/>
    </location>
</feature>
<dbReference type="GO" id="GO:0008270">
    <property type="term" value="F:zinc ion binding"/>
    <property type="evidence" value="ECO:0007669"/>
    <property type="project" value="UniProtKB-KW"/>
</dbReference>
<organism evidence="8 9">
    <name type="scientific">Zingiber officinale</name>
    <name type="common">Ginger</name>
    <name type="synonym">Amomum zingiber</name>
    <dbReference type="NCBI Taxonomy" id="94328"/>
    <lineage>
        <taxon>Eukaryota</taxon>
        <taxon>Viridiplantae</taxon>
        <taxon>Streptophyta</taxon>
        <taxon>Embryophyta</taxon>
        <taxon>Tracheophyta</taxon>
        <taxon>Spermatophyta</taxon>
        <taxon>Magnoliopsida</taxon>
        <taxon>Liliopsida</taxon>
        <taxon>Zingiberales</taxon>
        <taxon>Zingiberaceae</taxon>
        <taxon>Zingiber</taxon>
    </lineage>
</organism>
<dbReference type="EMBL" id="JACMSC010000007">
    <property type="protein sequence ID" value="KAG6514262.1"/>
    <property type="molecule type" value="Genomic_DNA"/>
</dbReference>
<feature type="region of interest" description="Disordered" evidence="5">
    <location>
        <begin position="96"/>
        <end position="143"/>
    </location>
</feature>
<feature type="region of interest" description="Disordered" evidence="5">
    <location>
        <begin position="251"/>
        <end position="271"/>
    </location>
</feature>
<gene>
    <name evidence="8" type="ORF">ZIOFF_024609</name>
</gene>
<evidence type="ECO:0000256" key="1">
    <source>
        <dbReference type="ARBA" id="ARBA00022723"/>
    </source>
</evidence>
<evidence type="ECO:0000313" key="8">
    <source>
        <dbReference type="EMBL" id="KAG6514262.1"/>
    </source>
</evidence>
<dbReference type="InterPro" id="IPR003169">
    <property type="entry name" value="GYF"/>
</dbReference>
<sequence>MHTRWEIVPLSLLVSPIARCYNILIDDDFITFLLASSKTENKLMGTIDSLPFNTMWCLMGAAWSESALRSCKFLTQLRNTNVDLSEIPEIHVDLHMDPTYESPEETDDKKEDSFNRSNVPLSRKRGRNLFSPGRESISSYQLNEASRSLTNGISNRNHRPEDAEDKIAHNHAVKQDATVLNSPQPVTKVKHSYNTAYETDTRCSVVSVPQYDTEHDKVWHYQDPPGKIQGPFSILQLDKWNSTGFFPSDLRKSQSANLTQPPSFSGGAANAGQKLDMGLRENNNPSLVDIKQNEHNWNAKQNDVTLSSAGYNVSNVEMQVLQASNNSEQNREHVTRERRVGAATHVRESLADINTCFGQQASYSIPDPNPCFSASLSRNLYNSPAYRGIGMQLENGERWSTKQDHRSSCNSVRCRPIRPSGQGYEGQYSSQNPLNQQSHQVSQLYQPNQSPTNSRSQWANDGYGLSTPTQQPSSMSWTSHQSHTMAPSASVTSIHTVRYGWNAIPSAQLHQLATNTMDSKASVPLVAAIHGWSPKSSSNALNLHTEPKDWVSDPTPSNEEHDSAFPVNDPDSHKALDGLSGDADVDSSVTTVLVSEPLNTITPCLSVEVVGTQSSMKSSNEMADKITEVERLASLSYDSENKQPSLAQIDDKLKNLTPINMAESEPDALDNDSVQESEALPDSKLAPEVTKTHNNLDYCGTNFPSSGNKLDQTQTENPECSDRGQIDMKGIKLASPYSTPVSGPYEWNVTVDSTSGKNQNDIIVASVDFLPPPSPTISDMLTEPASSRNTAYEMADADAASDRSWEIAPRSLRIEAAAHGAGSLGWDEEVKSRIVSGVIAQGKTNVALGTAEQTSTKTGWTLPTTKRTAMSSGWGKPTVRNTREALSKGNANAGWGAPQKVDDSGWEATMKISPGPESGWLLPATRFTNQNENTNNSWGMTLGSKNASWSSAAMYHENVELRKKHGDDKYHEGSDSGYSARYTPQHRNNFGGVGGSVRPARGQELRGVCKFYESGHCRKGASCNYLHPRQ</sequence>
<keyword evidence="2 4" id="KW-0863">Zinc-finger</keyword>
<dbReference type="InterPro" id="IPR035445">
    <property type="entry name" value="GYF-like_dom_sf"/>
</dbReference>
<feature type="region of interest" description="Disordered" evidence="5">
    <location>
        <begin position="538"/>
        <end position="582"/>
    </location>
</feature>
<proteinExistence type="predicted"/>
<keyword evidence="1 4" id="KW-0479">Metal-binding</keyword>
<dbReference type="PROSITE" id="PS50829">
    <property type="entry name" value="GYF"/>
    <property type="match status" value="1"/>
</dbReference>
<evidence type="ECO:0000256" key="4">
    <source>
        <dbReference type="PROSITE-ProRule" id="PRU00723"/>
    </source>
</evidence>
<dbReference type="SUPFAM" id="SSF55277">
    <property type="entry name" value="GYF domain"/>
    <property type="match status" value="1"/>
</dbReference>
<dbReference type="Pfam" id="PF02213">
    <property type="entry name" value="GYF"/>
    <property type="match status" value="1"/>
</dbReference>
<reference evidence="8 9" key="1">
    <citation type="submission" date="2020-08" db="EMBL/GenBank/DDBJ databases">
        <title>Plant Genome Project.</title>
        <authorList>
            <person name="Zhang R.-G."/>
        </authorList>
    </citation>
    <scope>NUCLEOTIDE SEQUENCE [LARGE SCALE GENOMIC DNA]</scope>
    <source>
        <tissue evidence="8">Rhizome</tissue>
    </source>
</reference>
<feature type="region of interest" description="Disordered" evidence="5">
    <location>
        <begin position="397"/>
        <end position="482"/>
    </location>
</feature>
<feature type="compositionally biased region" description="Polar residues" evidence="5">
    <location>
        <begin position="427"/>
        <end position="459"/>
    </location>
</feature>
<keyword evidence="3 4" id="KW-0862">Zinc</keyword>
<dbReference type="SUPFAM" id="SSF90229">
    <property type="entry name" value="CCCH zinc finger"/>
    <property type="match status" value="1"/>
</dbReference>
<dbReference type="Proteomes" id="UP000734854">
    <property type="component" value="Unassembled WGS sequence"/>
</dbReference>
<dbReference type="InterPro" id="IPR000571">
    <property type="entry name" value="Znf_CCCH"/>
</dbReference>
<feature type="zinc finger region" description="C3H1-type" evidence="4">
    <location>
        <begin position="1003"/>
        <end position="1030"/>
    </location>
</feature>
<dbReference type="InterPro" id="IPR036855">
    <property type="entry name" value="Znf_CCCH_sf"/>
</dbReference>
<feature type="domain" description="C3H1-type" evidence="6">
    <location>
        <begin position="1003"/>
        <end position="1030"/>
    </location>
</feature>
<dbReference type="PANTHER" id="PTHR46695">
    <property type="entry name" value="ZINC FINGER CCCH DOMAIN-CONTAINING PROTEIN 44-RELATED"/>
    <property type="match status" value="1"/>
</dbReference>
<feature type="compositionally biased region" description="Basic and acidic residues" evidence="5">
    <location>
        <begin position="964"/>
        <end position="974"/>
    </location>
</feature>
<evidence type="ECO:0000256" key="2">
    <source>
        <dbReference type="ARBA" id="ARBA00022771"/>
    </source>
</evidence>
<comment type="caution">
    <text evidence="8">The sequence shown here is derived from an EMBL/GenBank/DDBJ whole genome shotgun (WGS) entry which is preliminary data.</text>
</comment>
<feature type="compositionally biased region" description="Polar residues" evidence="5">
    <location>
        <begin position="703"/>
        <end position="718"/>
    </location>
</feature>
<dbReference type="AlphaFoldDB" id="A0A8J5LGA9"/>
<accession>A0A8J5LGA9</accession>
<evidence type="ECO:0000256" key="3">
    <source>
        <dbReference type="ARBA" id="ARBA00022833"/>
    </source>
</evidence>
<feature type="compositionally biased region" description="Polar residues" evidence="5">
    <location>
        <begin position="466"/>
        <end position="482"/>
    </location>
</feature>
<protein>
    <submittedName>
        <fullName evidence="8">Uncharacterized protein</fullName>
    </submittedName>
</protein>
<evidence type="ECO:0000256" key="5">
    <source>
        <dbReference type="SAM" id="MobiDB-lite"/>
    </source>
</evidence>
<evidence type="ECO:0000313" key="9">
    <source>
        <dbReference type="Proteomes" id="UP000734854"/>
    </source>
</evidence>
<evidence type="ECO:0000259" key="6">
    <source>
        <dbReference type="PROSITE" id="PS50103"/>
    </source>
</evidence>
<dbReference type="PANTHER" id="PTHR46695:SF5">
    <property type="entry name" value="RNA POLYMERASE-ASSOCIATED PROTEIN RTF1 HOMOLOG"/>
    <property type="match status" value="1"/>
</dbReference>
<evidence type="ECO:0000259" key="7">
    <source>
        <dbReference type="PROSITE" id="PS50829"/>
    </source>
</evidence>
<feature type="region of interest" description="Disordered" evidence="5">
    <location>
        <begin position="703"/>
        <end position="723"/>
    </location>
</feature>
<keyword evidence="9" id="KW-1185">Reference proteome</keyword>
<dbReference type="SMART" id="SM00356">
    <property type="entry name" value="ZnF_C3H1"/>
    <property type="match status" value="1"/>
</dbReference>
<feature type="compositionally biased region" description="Polar residues" evidence="5">
    <location>
        <begin position="253"/>
        <end position="263"/>
    </location>
</feature>
<dbReference type="PROSITE" id="PS50103">
    <property type="entry name" value="ZF_C3H1"/>
    <property type="match status" value="1"/>
</dbReference>
<dbReference type="SMART" id="SM00444">
    <property type="entry name" value="GYF"/>
    <property type="match status" value="1"/>
</dbReference>
<feature type="region of interest" description="Disordered" evidence="5">
    <location>
        <begin position="964"/>
        <end position="998"/>
    </location>
</feature>
<name>A0A8J5LGA9_ZINOF</name>
<feature type="compositionally biased region" description="Basic and acidic residues" evidence="5">
    <location>
        <begin position="397"/>
        <end position="407"/>
    </location>
</feature>
<dbReference type="Gene3D" id="3.30.1490.40">
    <property type="match status" value="1"/>
</dbReference>